<feature type="domain" description="Phospholipid/glycerol acyltransferase" evidence="1">
    <location>
        <begin position="9"/>
        <end position="61"/>
    </location>
</feature>
<sequence length="74" mass="8088">MLYFWITVQGHNIILISNHQTKADPAVIALLLETTNPHLAKKMTCIAGDIVVTDPLSKPLALEGACEVLRHAIN</sequence>
<name>A0A2P6QI94_ROSCH</name>
<evidence type="ECO:0000259" key="1">
    <source>
        <dbReference type="Pfam" id="PF01553"/>
    </source>
</evidence>
<comment type="caution">
    <text evidence="2">The sequence shown here is derived from an EMBL/GenBank/DDBJ whole genome shotgun (WGS) entry which is preliminary data.</text>
</comment>
<gene>
    <name evidence="2" type="ORF">RchiOBHm_Chr5g0062811</name>
</gene>
<evidence type="ECO:0000313" key="2">
    <source>
        <dbReference type="EMBL" id="PRQ33900.1"/>
    </source>
</evidence>
<dbReference type="PANTHER" id="PTHR35695:SF1">
    <property type="entry name" value="GLYCEROL-3-PHOSPHATE ACYLTRANSFERASE, CHLOROPLASTIC"/>
    <property type="match status" value="1"/>
</dbReference>
<proteinExistence type="predicted"/>
<dbReference type="InterPro" id="IPR016222">
    <property type="entry name" value="G3P_O-acylTrfase_chlp"/>
</dbReference>
<keyword evidence="2" id="KW-0012">Acyltransferase</keyword>
<dbReference type="Proteomes" id="UP000238479">
    <property type="component" value="Chromosome 5"/>
</dbReference>
<dbReference type="EMBL" id="PDCK01000043">
    <property type="protein sequence ID" value="PRQ33900.1"/>
    <property type="molecule type" value="Genomic_DNA"/>
</dbReference>
<keyword evidence="2" id="KW-0808">Transferase</keyword>
<protein>
    <submittedName>
        <fullName evidence="2">Putative glycerol-3-phosphate 1-O-acyltransferase</fullName>
        <ecNumber evidence="2">2.3.1.15</ecNumber>
    </submittedName>
</protein>
<dbReference type="SUPFAM" id="SSF69593">
    <property type="entry name" value="Glycerol-3-phosphate (1)-acyltransferase"/>
    <property type="match status" value="1"/>
</dbReference>
<reference evidence="2 3" key="1">
    <citation type="journal article" date="2018" name="Nat. Genet.">
        <title>The Rosa genome provides new insights in the design of modern roses.</title>
        <authorList>
            <person name="Bendahmane M."/>
        </authorList>
    </citation>
    <scope>NUCLEOTIDE SEQUENCE [LARGE SCALE GENOMIC DNA]</scope>
    <source>
        <strain evidence="3">cv. Old Blush</strain>
    </source>
</reference>
<dbReference type="GO" id="GO:0006655">
    <property type="term" value="P:phosphatidylglycerol biosynthetic process"/>
    <property type="evidence" value="ECO:0007669"/>
    <property type="project" value="TreeGrafter"/>
</dbReference>
<dbReference type="PANTHER" id="PTHR35695">
    <property type="entry name" value="GLYCEROL-3-PHOSPHATE ACYLTRANSFERASE, CHLOROPLASTIC"/>
    <property type="match status" value="1"/>
</dbReference>
<keyword evidence="3" id="KW-1185">Reference proteome</keyword>
<dbReference type="EC" id="2.3.1.15" evidence="2"/>
<accession>A0A2P6QI94</accession>
<dbReference type="GO" id="GO:0009570">
    <property type="term" value="C:chloroplast stroma"/>
    <property type="evidence" value="ECO:0007669"/>
    <property type="project" value="TreeGrafter"/>
</dbReference>
<dbReference type="Pfam" id="PF01553">
    <property type="entry name" value="Acyltransferase"/>
    <property type="match status" value="1"/>
</dbReference>
<dbReference type="InterPro" id="IPR002123">
    <property type="entry name" value="Plipid/glycerol_acylTrfase"/>
</dbReference>
<dbReference type="AlphaFoldDB" id="A0A2P6QI94"/>
<organism evidence="2 3">
    <name type="scientific">Rosa chinensis</name>
    <name type="common">China rose</name>
    <dbReference type="NCBI Taxonomy" id="74649"/>
    <lineage>
        <taxon>Eukaryota</taxon>
        <taxon>Viridiplantae</taxon>
        <taxon>Streptophyta</taxon>
        <taxon>Embryophyta</taxon>
        <taxon>Tracheophyta</taxon>
        <taxon>Spermatophyta</taxon>
        <taxon>Magnoliopsida</taxon>
        <taxon>eudicotyledons</taxon>
        <taxon>Gunneridae</taxon>
        <taxon>Pentapetalae</taxon>
        <taxon>rosids</taxon>
        <taxon>fabids</taxon>
        <taxon>Rosales</taxon>
        <taxon>Rosaceae</taxon>
        <taxon>Rosoideae</taxon>
        <taxon>Rosoideae incertae sedis</taxon>
        <taxon>Rosa</taxon>
    </lineage>
</organism>
<evidence type="ECO:0000313" key="3">
    <source>
        <dbReference type="Proteomes" id="UP000238479"/>
    </source>
</evidence>
<dbReference type="GO" id="GO:0004366">
    <property type="term" value="F:glycerol-3-phosphate O-acyltransferase activity"/>
    <property type="evidence" value="ECO:0007669"/>
    <property type="project" value="UniProtKB-EC"/>
</dbReference>
<dbReference type="STRING" id="74649.A0A2P6QI94"/>
<dbReference type="Gramene" id="PRQ33900">
    <property type="protein sequence ID" value="PRQ33900"/>
    <property type="gene ID" value="RchiOBHm_Chr5g0062811"/>
</dbReference>
<dbReference type="Gene3D" id="3.40.1130.10">
    <property type="entry name" value="Glycerol-3-phosphate (1)-acyltransferase"/>
    <property type="match status" value="1"/>
</dbReference>